<evidence type="ECO:0000256" key="1">
    <source>
        <dbReference type="ARBA" id="ARBA00023015"/>
    </source>
</evidence>
<protein>
    <submittedName>
        <fullName evidence="6">TetR family transcriptional regulator</fullName>
    </submittedName>
</protein>
<dbReference type="PROSITE" id="PS50977">
    <property type="entry name" value="HTH_TETR_2"/>
    <property type="match status" value="1"/>
</dbReference>
<dbReference type="Pfam" id="PF00440">
    <property type="entry name" value="TetR_N"/>
    <property type="match status" value="1"/>
</dbReference>
<dbReference type="SUPFAM" id="SSF48498">
    <property type="entry name" value="Tetracyclin repressor-like, C-terminal domain"/>
    <property type="match status" value="1"/>
</dbReference>
<evidence type="ECO:0000259" key="5">
    <source>
        <dbReference type="PROSITE" id="PS50977"/>
    </source>
</evidence>
<keyword evidence="2 4" id="KW-0238">DNA-binding</keyword>
<dbReference type="GO" id="GO:0000976">
    <property type="term" value="F:transcription cis-regulatory region binding"/>
    <property type="evidence" value="ECO:0007669"/>
    <property type="project" value="TreeGrafter"/>
</dbReference>
<name>A0A7R7I1F6_9ACTN</name>
<dbReference type="InterPro" id="IPR036271">
    <property type="entry name" value="Tet_transcr_reg_TetR-rel_C_sf"/>
</dbReference>
<dbReference type="SUPFAM" id="SSF46689">
    <property type="entry name" value="Homeodomain-like"/>
    <property type="match status" value="1"/>
</dbReference>
<dbReference type="Pfam" id="PF13305">
    <property type="entry name" value="TetR_C_33"/>
    <property type="match status" value="1"/>
</dbReference>
<evidence type="ECO:0000256" key="4">
    <source>
        <dbReference type="PROSITE-ProRule" id="PRU00335"/>
    </source>
</evidence>
<keyword evidence="3" id="KW-0804">Transcription</keyword>
<dbReference type="EMBL" id="AP023355">
    <property type="protein sequence ID" value="BCJ39008.1"/>
    <property type="molecule type" value="Genomic_DNA"/>
</dbReference>
<dbReference type="InterPro" id="IPR050109">
    <property type="entry name" value="HTH-type_TetR-like_transc_reg"/>
</dbReference>
<proteinExistence type="predicted"/>
<feature type="DNA-binding region" description="H-T-H motif" evidence="4">
    <location>
        <begin position="28"/>
        <end position="47"/>
    </location>
</feature>
<reference evidence="6 7" key="1">
    <citation type="submission" date="2020-08" db="EMBL/GenBank/DDBJ databases">
        <title>Whole genome shotgun sequence of Actinocatenispora thailandica NBRC 105041.</title>
        <authorList>
            <person name="Komaki H."/>
            <person name="Tamura T."/>
        </authorList>
    </citation>
    <scope>NUCLEOTIDE SEQUENCE [LARGE SCALE GENOMIC DNA]</scope>
    <source>
        <strain evidence="6 7">NBRC 105041</strain>
    </source>
</reference>
<keyword evidence="7" id="KW-1185">Reference proteome</keyword>
<dbReference type="InterPro" id="IPR009057">
    <property type="entry name" value="Homeodomain-like_sf"/>
</dbReference>
<dbReference type="GO" id="GO:0003700">
    <property type="term" value="F:DNA-binding transcription factor activity"/>
    <property type="evidence" value="ECO:0007669"/>
    <property type="project" value="TreeGrafter"/>
</dbReference>
<dbReference type="Gene3D" id="1.10.10.60">
    <property type="entry name" value="Homeodomain-like"/>
    <property type="match status" value="1"/>
</dbReference>
<dbReference type="AlphaFoldDB" id="A0A7R7I1F6"/>
<gene>
    <name evidence="6" type="ORF">Athai_65110</name>
</gene>
<dbReference type="InterPro" id="IPR001647">
    <property type="entry name" value="HTH_TetR"/>
</dbReference>
<evidence type="ECO:0000313" key="6">
    <source>
        <dbReference type="EMBL" id="BCJ39008.1"/>
    </source>
</evidence>
<dbReference type="KEGG" id="atl:Athai_65110"/>
<sequence>MPRAGLNPTAVVDAALTVLDEAGVDGLTLAAVAAHAGVATPSLYKHVKGLGALRDLVGVRVLDELAARCEQAAMGRSADEALAAVLHAYRQYAREHPHRYAALPQQPADDPELVRAGDRAVSVFLAVLRGYGLAGADAIHVTRGLRAAAHGFVLLEIGGGFGLPEKLDDSYRILIDTLTAGLHELPMPI</sequence>
<dbReference type="InterPro" id="IPR025996">
    <property type="entry name" value="MT1864/Rv1816-like_C"/>
</dbReference>
<dbReference type="Proteomes" id="UP000611640">
    <property type="component" value="Chromosome"/>
</dbReference>
<keyword evidence="1" id="KW-0805">Transcription regulation</keyword>
<evidence type="ECO:0000313" key="7">
    <source>
        <dbReference type="Proteomes" id="UP000611640"/>
    </source>
</evidence>
<dbReference type="PANTHER" id="PTHR30055:SF234">
    <property type="entry name" value="HTH-TYPE TRANSCRIPTIONAL REGULATOR BETI"/>
    <property type="match status" value="1"/>
</dbReference>
<evidence type="ECO:0000256" key="3">
    <source>
        <dbReference type="ARBA" id="ARBA00023163"/>
    </source>
</evidence>
<evidence type="ECO:0000256" key="2">
    <source>
        <dbReference type="ARBA" id="ARBA00023125"/>
    </source>
</evidence>
<feature type="domain" description="HTH tetR-type" evidence="5">
    <location>
        <begin position="5"/>
        <end position="65"/>
    </location>
</feature>
<organism evidence="6 7">
    <name type="scientific">Actinocatenispora thailandica</name>
    <dbReference type="NCBI Taxonomy" id="227318"/>
    <lineage>
        <taxon>Bacteria</taxon>
        <taxon>Bacillati</taxon>
        <taxon>Actinomycetota</taxon>
        <taxon>Actinomycetes</taxon>
        <taxon>Micromonosporales</taxon>
        <taxon>Micromonosporaceae</taxon>
        <taxon>Actinocatenispora</taxon>
    </lineage>
</organism>
<dbReference type="Gene3D" id="1.10.357.10">
    <property type="entry name" value="Tetracycline Repressor, domain 2"/>
    <property type="match status" value="1"/>
</dbReference>
<dbReference type="RefSeq" id="WP_203964944.1">
    <property type="nucleotide sequence ID" value="NZ_AP023355.1"/>
</dbReference>
<dbReference type="PANTHER" id="PTHR30055">
    <property type="entry name" value="HTH-TYPE TRANSCRIPTIONAL REGULATOR RUTR"/>
    <property type="match status" value="1"/>
</dbReference>
<accession>A0A7R7I1F6</accession>